<organism evidence="4 5">
    <name type="scientific">Eutrema salsugineum</name>
    <name type="common">Saltwater cress</name>
    <name type="synonym">Sisymbrium salsugineum</name>
    <dbReference type="NCBI Taxonomy" id="72664"/>
    <lineage>
        <taxon>Eukaryota</taxon>
        <taxon>Viridiplantae</taxon>
        <taxon>Streptophyta</taxon>
        <taxon>Embryophyta</taxon>
        <taxon>Tracheophyta</taxon>
        <taxon>Spermatophyta</taxon>
        <taxon>Magnoliopsida</taxon>
        <taxon>eudicotyledons</taxon>
        <taxon>Gunneridae</taxon>
        <taxon>Pentapetalae</taxon>
        <taxon>rosids</taxon>
        <taxon>malvids</taxon>
        <taxon>Brassicales</taxon>
        <taxon>Brassicaceae</taxon>
        <taxon>Eutremeae</taxon>
        <taxon>Eutrema</taxon>
    </lineage>
</organism>
<dbReference type="OMA" id="DSDHRIC"/>
<dbReference type="Gene3D" id="1.10.8.270">
    <property type="entry name" value="putative rabgap domain of human tbc1 domain family member 14 like domains"/>
    <property type="match status" value="1"/>
</dbReference>
<dbReference type="PANTHER" id="PTHR22957">
    <property type="entry name" value="TBC1 DOMAIN FAMILY MEMBER GTPASE-ACTIVATING PROTEIN"/>
    <property type="match status" value="1"/>
</dbReference>
<dbReference type="Gramene" id="ESQ46746">
    <property type="protein sequence ID" value="ESQ46746"/>
    <property type="gene ID" value="EUTSA_v10027703mg"/>
</dbReference>
<gene>
    <name evidence="4" type="ORF">EUTSA_v10027703mg</name>
</gene>
<dbReference type="Pfam" id="PF00566">
    <property type="entry name" value="RabGAP-TBC"/>
    <property type="match status" value="1"/>
</dbReference>
<proteinExistence type="predicted"/>
<keyword evidence="2" id="KW-1133">Transmembrane helix</keyword>
<feature type="region of interest" description="Disordered" evidence="1">
    <location>
        <begin position="189"/>
        <end position="306"/>
    </location>
</feature>
<dbReference type="FunFam" id="1.10.472.80:FF:000014">
    <property type="entry name" value="GTPase-activating protein gyp7 isoform X1"/>
    <property type="match status" value="1"/>
</dbReference>
<dbReference type="PROSITE" id="PS50086">
    <property type="entry name" value="TBC_RABGAP"/>
    <property type="match status" value="1"/>
</dbReference>
<feature type="transmembrane region" description="Helical" evidence="2">
    <location>
        <begin position="20"/>
        <end position="44"/>
    </location>
</feature>
<dbReference type="AlphaFoldDB" id="V4NK65"/>
<evidence type="ECO:0000256" key="1">
    <source>
        <dbReference type="SAM" id="MobiDB-lite"/>
    </source>
</evidence>
<dbReference type="InterPro" id="IPR000195">
    <property type="entry name" value="Rab-GAP-TBC_dom"/>
</dbReference>
<keyword evidence="5" id="KW-1185">Reference proteome</keyword>
<dbReference type="OrthoDB" id="10264062at2759"/>
<evidence type="ECO:0000313" key="4">
    <source>
        <dbReference type="EMBL" id="ESQ46746.1"/>
    </source>
</evidence>
<dbReference type="KEGG" id="eus:EUTSA_v10027703mg"/>
<dbReference type="PANTHER" id="PTHR22957:SF683">
    <property type="entry name" value="GTPASE ACTIVATOR PROTEIN OF RAB-LIKE SMALL GTPASES-LIKE PROTEIN"/>
    <property type="match status" value="1"/>
</dbReference>
<dbReference type="InterPro" id="IPR035969">
    <property type="entry name" value="Rab-GAP_TBC_sf"/>
</dbReference>
<evidence type="ECO:0000259" key="3">
    <source>
        <dbReference type="PROSITE" id="PS50086"/>
    </source>
</evidence>
<feature type="domain" description="Rab-GAP TBC" evidence="3">
    <location>
        <begin position="141"/>
        <end position="488"/>
    </location>
</feature>
<dbReference type="eggNOG" id="KOG2197">
    <property type="taxonomic scope" value="Eukaryota"/>
</dbReference>
<dbReference type="GO" id="GO:0005096">
    <property type="term" value="F:GTPase activator activity"/>
    <property type="evidence" value="ECO:0007669"/>
    <property type="project" value="TreeGrafter"/>
</dbReference>
<feature type="compositionally biased region" description="Basic and acidic residues" evidence="1">
    <location>
        <begin position="189"/>
        <end position="200"/>
    </location>
</feature>
<dbReference type="EMBL" id="KI517416">
    <property type="protein sequence ID" value="ESQ46746.1"/>
    <property type="molecule type" value="Genomic_DNA"/>
</dbReference>
<dbReference type="FunFam" id="1.10.8.270:FF:000022">
    <property type="entry name" value="Ypt/Rab-GAP domain of gyp1p superfamily protein"/>
    <property type="match status" value="1"/>
</dbReference>
<dbReference type="Gene3D" id="1.10.472.80">
    <property type="entry name" value="Ypt/Rab-GAP domain of gyp1p, domain 3"/>
    <property type="match status" value="1"/>
</dbReference>
<evidence type="ECO:0000313" key="5">
    <source>
        <dbReference type="Proteomes" id="UP000030689"/>
    </source>
</evidence>
<dbReference type="SUPFAM" id="SSF47923">
    <property type="entry name" value="Ypt/Rab-GAP domain of gyp1p"/>
    <property type="match status" value="2"/>
</dbReference>
<feature type="compositionally biased region" description="Basic and acidic residues" evidence="1">
    <location>
        <begin position="276"/>
        <end position="294"/>
    </location>
</feature>
<protein>
    <recommendedName>
        <fullName evidence="3">Rab-GAP TBC domain-containing protein</fullName>
    </recommendedName>
</protein>
<dbReference type="Proteomes" id="UP000030689">
    <property type="component" value="Unassembled WGS sequence"/>
</dbReference>
<keyword evidence="2" id="KW-0812">Transmembrane</keyword>
<feature type="compositionally biased region" description="Polar residues" evidence="1">
    <location>
        <begin position="255"/>
        <end position="265"/>
    </location>
</feature>
<feature type="transmembrane region" description="Helical" evidence="2">
    <location>
        <begin position="72"/>
        <end position="92"/>
    </location>
</feature>
<name>V4NK65_EUTSA</name>
<reference evidence="4 5" key="1">
    <citation type="journal article" date="2013" name="Front. Plant Sci.">
        <title>The Reference Genome of the Halophytic Plant Eutrema salsugineum.</title>
        <authorList>
            <person name="Yang R."/>
            <person name="Jarvis D.E."/>
            <person name="Chen H."/>
            <person name="Beilstein M.A."/>
            <person name="Grimwood J."/>
            <person name="Jenkins J."/>
            <person name="Shu S."/>
            <person name="Prochnik S."/>
            <person name="Xin M."/>
            <person name="Ma C."/>
            <person name="Schmutz J."/>
            <person name="Wing R.A."/>
            <person name="Mitchell-Olds T."/>
            <person name="Schumaker K.S."/>
            <person name="Wang X."/>
        </authorList>
    </citation>
    <scope>NUCLEOTIDE SEQUENCE [LARGE SCALE GENOMIC DNA]</scope>
</reference>
<sequence length="570" mass="64306">MMFGRLRLTKTDELAATRSVASPASFLLAVIFFFSPILGGRWIVFADGSSGGASRNGYSGGLWSSAIAPSNVGLAVAVTVMAGLALGFTVVYSRRGSIGSPWSLRRRKHALQPKQWNDFFTEEGRLSDGGVKFLKKVRSAGVNPSIRPEVWPFLLGVYDLNSTKEERDSIRQQKQKEYENLRRQCREIHDRNENGCDSKHTAQSSNTEDSQVLDSHHIEEVDSSTRSIPVEESEKLNHESVLQDEDCEKSDVTTEDNAANDSDSINSEETETSPLLEKEEAESHHNSVNSEKDNPSPSKPKTQADEDFVTTWQRIIRLDAVRANDEWVPYSPSQAAVSETKARGIATQVGLNDYDHLEPCRIFHAARLVGILEAYAVYDPETGYCQGMSDLLSPLIAVIEDDVLAFWCFVGFMSKARHNFRLDEVGIRRQLSMVSKIIQFKDIRLYRHLENLEAGDCFFVYRMVVVLFRRELTFEQTLCLWEVMWADQAAIRTGIAKATWGRIRLRAPPTEDLLLYAIAASVLQRRKTIIEKYSGMDEIMKECNSMAGRLDVWKLLDDAHDLVVNLHDKI</sequence>
<keyword evidence="2" id="KW-0472">Membrane</keyword>
<accession>V4NK65</accession>
<feature type="compositionally biased region" description="Polar residues" evidence="1">
    <location>
        <begin position="201"/>
        <end position="213"/>
    </location>
</feature>
<dbReference type="SMART" id="SM00164">
    <property type="entry name" value="TBC"/>
    <property type="match status" value="1"/>
</dbReference>
<evidence type="ECO:0000256" key="2">
    <source>
        <dbReference type="SAM" id="Phobius"/>
    </source>
</evidence>